<accession>A0A949U1P7</accession>
<keyword evidence="2 3" id="KW-0802">TPR repeat</keyword>
<dbReference type="InterPro" id="IPR051685">
    <property type="entry name" value="Ycf3/AcsC/BcsC/TPR_MFPF"/>
</dbReference>
<feature type="repeat" description="TPR" evidence="3">
    <location>
        <begin position="117"/>
        <end position="150"/>
    </location>
</feature>
<dbReference type="NCBIfam" id="NF047558">
    <property type="entry name" value="TPR_END_plus"/>
    <property type="match status" value="1"/>
</dbReference>
<evidence type="ECO:0000256" key="1">
    <source>
        <dbReference type="ARBA" id="ARBA00022737"/>
    </source>
</evidence>
<evidence type="ECO:0000256" key="3">
    <source>
        <dbReference type="PROSITE-ProRule" id="PRU00339"/>
    </source>
</evidence>
<dbReference type="InterPro" id="IPR019734">
    <property type="entry name" value="TPR_rpt"/>
</dbReference>
<keyword evidence="5" id="KW-1133">Transmembrane helix</keyword>
<feature type="coiled-coil region" evidence="4">
    <location>
        <begin position="65"/>
        <end position="93"/>
    </location>
</feature>
<keyword evidence="7" id="KW-1185">Reference proteome</keyword>
<dbReference type="AlphaFoldDB" id="A0A949U1P7"/>
<name>A0A949U1P7_9CLOT</name>
<evidence type="ECO:0000313" key="6">
    <source>
        <dbReference type="EMBL" id="MBV7276758.1"/>
    </source>
</evidence>
<organism evidence="6 7">
    <name type="scientific">Clostridium thailandense</name>
    <dbReference type="NCBI Taxonomy" id="2794346"/>
    <lineage>
        <taxon>Bacteria</taxon>
        <taxon>Bacillati</taxon>
        <taxon>Bacillota</taxon>
        <taxon>Clostridia</taxon>
        <taxon>Eubacteriales</taxon>
        <taxon>Clostridiaceae</taxon>
        <taxon>Clostridium</taxon>
    </lineage>
</organism>
<dbReference type="PROSITE" id="PS50005">
    <property type="entry name" value="TPR"/>
    <property type="match status" value="1"/>
</dbReference>
<comment type="caution">
    <text evidence="6">The sequence shown here is derived from an EMBL/GenBank/DDBJ whole genome shotgun (WGS) entry which is preliminary data.</text>
</comment>
<dbReference type="EMBL" id="JAEEGC010000206">
    <property type="protein sequence ID" value="MBV7276758.1"/>
    <property type="molecule type" value="Genomic_DNA"/>
</dbReference>
<keyword evidence="1" id="KW-0677">Repeat</keyword>
<evidence type="ECO:0008006" key="8">
    <source>
        <dbReference type="Google" id="ProtNLM"/>
    </source>
</evidence>
<evidence type="ECO:0000313" key="7">
    <source>
        <dbReference type="Proteomes" id="UP000694308"/>
    </source>
</evidence>
<reference evidence="6" key="1">
    <citation type="submission" date="2020-12" db="EMBL/GenBank/DDBJ databases">
        <title>Clostridium thailandense sp. nov., a novel acetogenic bacterium isolated from peat land soil in Thailand.</title>
        <authorList>
            <person name="Chaikitkaew S."/>
            <person name="Birkeland N.K."/>
        </authorList>
    </citation>
    <scope>NUCLEOTIDE SEQUENCE</scope>
    <source>
        <strain evidence="6">PL3</strain>
    </source>
</reference>
<protein>
    <recommendedName>
        <fullName evidence="8">Tetratricopeptide repeat protein</fullName>
    </recommendedName>
</protein>
<gene>
    <name evidence="6" type="ORF">I6U48_28195</name>
</gene>
<keyword evidence="4" id="KW-0175">Coiled coil</keyword>
<keyword evidence="5" id="KW-0812">Transmembrane</keyword>
<dbReference type="Proteomes" id="UP000694308">
    <property type="component" value="Unassembled WGS sequence"/>
</dbReference>
<keyword evidence="5" id="KW-0472">Membrane</keyword>
<dbReference type="SMART" id="SM00028">
    <property type="entry name" value="TPR"/>
    <property type="match status" value="3"/>
</dbReference>
<dbReference type="PANTHER" id="PTHR44943:SF8">
    <property type="entry name" value="TPR REPEAT-CONTAINING PROTEIN MJ0263"/>
    <property type="match status" value="1"/>
</dbReference>
<evidence type="ECO:0000256" key="2">
    <source>
        <dbReference type="ARBA" id="ARBA00022803"/>
    </source>
</evidence>
<proteinExistence type="predicted"/>
<dbReference type="PANTHER" id="PTHR44943">
    <property type="entry name" value="CELLULOSE SYNTHASE OPERON PROTEIN C"/>
    <property type="match status" value="1"/>
</dbReference>
<sequence>MAFNPYEKFSLRTRLIIFCVLSMIAVGLVYKAYLDNRNDAKSIIEKQNISKSNNQTTIITKDENKQDANVEAKKIQEEKNKRLEEKYEQSSKLFSDKKYKDTINIANDIIKEDENFYKAYNIKGIALCYSGNYEEGMKNIDKSLQLKPDFGYGRFNKALAYELNGNYDDALSWYDKDLEVENYVWSYYGKASIYGRRGDVANTTKYLKIAIDMAPEIKKNASEEADFNPVKESKEFQDLIK</sequence>
<evidence type="ECO:0000256" key="4">
    <source>
        <dbReference type="SAM" id="Coils"/>
    </source>
</evidence>
<feature type="transmembrane region" description="Helical" evidence="5">
    <location>
        <begin position="15"/>
        <end position="34"/>
    </location>
</feature>
<evidence type="ECO:0000256" key="5">
    <source>
        <dbReference type="SAM" id="Phobius"/>
    </source>
</evidence>